<gene>
    <name evidence="1" type="ORF">F7D13_03035</name>
</gene>
<reference evidence="2" key="1">
    <citation type="submission" date="2019-09" db="EMBL/GenBank/DDBJ databases">
        <title>Isolation and complete genome sequencing of Methylocystis species.</title>
        <authorList>
            <person name="Rumah B.L."/>
            <person name="Stead C.E."/>
            <person name="Stevens B.C."/>
            <person name="Minton N.P."/>
            <person name="Grosse-Honebrink A."/>
            <person name="Zhang Y."/>
        </authorList>
    </citation>
    <scope>NUCLEOTIDE SEQUENCE [LARGE SCALE GENOMIC DNA]</scope>
    <source>
        <strain evidence="2">BRCS1</strain>
    </source>
</reference>
<keyword evidence="2" id="KW-1185">Reference proteome</keyword>
<proteinExistence type="predicted"/>
<accession>A0ABX6EEB9</accession>
<sequence length="311" mass="34925">MSIEFGDGWRQSSGDHRIVEALKKHATDSDETVNINSYIDASRRLCRALPTASSIDNLLATHPEDLKASLCGKLAIISTIIQKERSSWLFVDPHGPIRDIDYARIGHTWFPAFFRLLHDGVNISSLGRLFENVSFISFNYDRCIEHYLFDALKRHYWLEDQKAAELMQSCNVYHPYGKVGKLPWQHGDASMRVDFGSDRCDLISAASQIKTFGESVAANDEINGAKEAIAGAERVVFLGFAFHRQNIELITPGHVCPTKRVFATTFGVSESDSSVIDKQLRNLVRSLNTTVALKPMTCSEFFKEFQMTLAA</sequence>
<dbReference type="Proteomes" id="UP000424673">
    <property type="component" value="Chromosome"/>
</dbReference>
<evidence type="ECO:0008006" key="3">
    <source>
        <dbReference type="Google" id="ProtNLM"/>
    </source>
</evidence>
<name>A0ABX6EEB9_9HYPH</name>
<dbReference type="EMBL" id="CP044328">
    <property type="protein sequence ID" value="QGM93074.1"/>
    <property type="molecule type" value="Genomic_DNA"/>
</dbReference>
<evidence type="ECO:0000313" key="2">
    <source>
        <dbReference type="Proteomes" id="UP000424673"/>
    </source>
</evidence>
<reference evidence="1 2" key="2">
    <citation type="journal article" date="2021" name="AMB Express">
        <title>Isolation and characterisation of Methylocystis spp. for poly-3-hydroxybutyrate production using waste methane feedstocks.</title>
        <authorList>
            <person name="Rumah B.L."/>
            <person name="Stead C.E."/>
            <person name="Claxton Stevens B.H."/>
            <person name="Minton N.P."/>
            <person name="Grosse-Honebrink A."/>
            <person name="Zhang Y."/>
        </authorList>
    </citation>
    <scope>NUCLEOTIDE SEQUENCE [LARGE SCALE GENOMIC DNA]</scope>
    <source>
        <strain evidence="1 2">BRCS1</strain>
    </source>
</reference>
<dbReference type="RefSeq" id="WP_154450965.1">
    <property type="nucleotide sequence ID" value="NZ_CP044328.1"/>
</dbReference>
<evidence type="ECO:0000313" key="1">
    <source>
        <dbReference type="EMBL" id="QGM93074.1"/>
    </source>
</evidence>
<protein>
    <recommendedName>
        <fullName evidence="3">SIR2-like domain-containing protein</fullName>
    </recommendedName>
</protein>
<organism evidence="1 2">
    <name type="scientific">Methylocystis rosea</name>
    <dbReference type="NCBI Taxonomy" id="173366"/>
    <lineage>
        <taxon>Bacteria</taxon>
        <taxon>Pseudomonadati</taxon>
        <taxon>Pseudomonadota</taxon>
        <taxon>Alphaproteobacteria</taxon>
        <taxon>Hyphomicrobiales</taxon>
        <taxon>Methylocystaceae</taxon>
        <taxon>Methylocystis</taxon>
    </lineage>
</organism>